<evidence type="ECO:0000256" key="4">
    <source>
        <dbReference type="ARBA" id="ARBA00022840"/>
    </source>
</evidence>
<proteinExistence type="predicted"/>
<keyword evidence="2" id="KW-0378">Hydrolase</keyword>
<dbReference type="PANTHER" id="PTHR47960">
    <property type="entry name" value="DEAD-BOX ATP-DEPENDENT RNA HELICASE 50"/>
    <property type="match status" value="1"/>
</dbReference>
<evidence type="ECO:0000256" key="5">
    <source>
        <dbReference type="SAM" id="MobiDB-lite"/>
    </source>
</evidence>
<dbReference type="GO" id="GO:0005524">
    <property type="term" value="F:ATP binding"/>
    <property type="evidence" value="ECO:0007669"/>
    <property type="project" value="UniProtKB-KW"/>
</dbReference>
<comment type="caution">
    <text evidence="7">The sequence shown here is derived from an EMBL/GenBank/DDBJ whole genome shotgun (WGS) entry which is preliminary data.</text>
</comment>
<dbReference type="Gene3D" id="3.40.50.300">
    <property type="entry name" value="P-loop containing nucleotide triphosphate hydrolases"/>
    <property type="match status" value="1"/>
</dbReference>
<feature type="compositionally biased region" description="Low complexity" evidence="5">
    <location>
        <begin position="51"/>
        <end position="60"/>
    </location>
</feature>
<protein>
    <recommendedName>
        <fullName evidence="6">Helicase C-terminal domain-containing protein</fullName>
    </recommendedName>
</protein>
<evidence type="ECO:0000256" key="2">
    <source>
        <dbReference type="ARBA" id="ARBA00022801"/>
    </source>
</evidence>
<feature type="domain" description="Helicase C-terminal" evidence="6">
    <location>
        <begin position="48"/>
        <end position="195"/>
    </location>
</feature>
<feature type="compositionally biased region" description="Acidic residues" evidence="5">
    <location>
        <begin position="82"/>
        <end position="96"/>
    </location>
</feature>
<sequence length="195" mass="21548">VLVYHEAIREDVRQASMNAFLTPIGQEDSALQQLQAATQFDPWAAHKAVEQAAAKEAQQHNVGKGKEKGGEDQDPQVALTEEREEEKEEGPMEGEAEEQKGEGAARGSARGPRRMVLIATDRMSRGIDCMDCEHVVLFDFPRDPSEYVRRVGRTARGASGKGTVSCLVLGREVALAKEIMKRNEKGQPIHRLPEM</sequence>
<keyword evidence="3" id="KW-0347">Helicase</keyword>
<evidence type="ECO:0000256" key="1">
    <source>
        <dbReference type="ARBA" id="ARBA00022741"/>
    </source>
</evidence>
<reference evidence="7 8" key="1">
    <citation type="submission" date="2020-02" db="EMBL/GenBank/DDBJ databases">
        <title>Draft genome sequence of Haematococcus lacustris strain NIES-144.</title>
        <authorList>
            <person name="Morimoto D."/>
            <person name="Nakagawa S."/>
            <person name="Yoshida T."/>
            <person name="Sawayama S."/>
        </authorList>
    </citation>
    <scope>NUCLEOTIDE SEQUENCE [LARGE SCALE GENOMIC DNA]</scope>
    <source>
        <strain evidence="7 8">NIES-144</strain>
    </source>
</reference>
<feature type="non-terminal residue" evidence="7">
    <location>
        <position position="1"/>
    </location>
</feature>
<keyword evidence="8" id="KW-1185">Reference proteome</keyword>
<dbReference type="InterPro" id="IPR001650">
    <property type="entry name" value="Helicase_C-like"/>
</dbReference>
<dbReference type="InterPro" id="IPR027417">
    <property type="entry name" value="P-loop_NTPase"/>
</dbReference>
<evidence type="ECO:0000313" key="7">
    <source>
        <dbReference type="EMBL" id="GFH25950.1"/>
    </source>
</evidence>
<gene>
    <name evidence="7" type="ORF">HaLaN_24004</name>
</gene>
<dbReference type="EMBL" id="BLLF01002969">
    <property type="protein sequence ID" value="GFH25950.1"/>
    <property type="molecule type" value="Genomic_DNA"/>
</dbReference>
<dbReference type="AlphaFoldDB" id="A0A699ZXS6"/>
<evidence type="ECO:0000313" key="8">
    <source>
        <dbReference type="Proteomes" id="UP000485058"/>
    </source>
</evidence>
<keyword evidence="1" id="KW-0547">Nucleotide-binding</keyword>
<keyword evidence="4" id="KW-0067">ATP-binding</keyword>
<evidence type="ECO:0000256" key="3">
    <source>
        <dbReference type="ARBA" id="ARBA00022806"/>
    </source>
</evidence>
<dbReference type="Pfam" id="PF00271">
    <property type="entry name" value="Helicase_C"/>
    <property type="match status" value="1"/>
</dbReference>
<dbReference type="PROSITE" id="PS51194">
    <property type="entry name" value="HELICASE_CTER"/>
    <property type="match status" value="1"/>
</dbReference>
<dbReference type="GO" id="GO:0004386">
    <property type="term" value="F:helicase activity"/>
    <property type="evidence" value="ECO:0007669"/>
    <property type="project" value="UniProtKB-KW"/>
</dbReference>
<dbReference type="GO" id="GO:0016787">
    <property type="term" value="F:hydrolase activity"/>
    <property type="evidence" value="ECO:0007669"/>
    <property type="project" value="UniProtKB-KW"/>
</dbReference>
<organism evidence="7 8">
    <name type="scientific">Haematococcus lacustris</name>
    <name type="common">Green alga</name>
    <name type="synonym">Haematococcus pluvialis</name>
    <dbReference type="NCBI Taxonomy" id="44745"/>
    <lineage>
        <taxon>Eukaryota</taxon>
        <taxon>Viridiplantae</taxon>
        <taxon>Chlorophyta</taxon>
        <taxon>core chlorophytes</taxon>
        <taxon>Chlorophyceae</taxon>
        <taxon>CS clade</taxon>
        <taxon>Chlamydomonadales</taxon>
        <taxon>Haematococcaceae</taxon>
        <taxon>Haematococcus</taxon>
    </lineage>
</organism>
<dbReference type="Proteomes" id="UP000485058">
    <property type="component" value="Unassembled WGS sequence"/>
</dbReference>
<feature type="region of interest" description="Disordered" evidence="5">
    <location>
        <begin position="51"/>
        <end position="112"/>
    </location>
</feature>
<name>A0A699ZXS6_HAELA</name>
<dbReference type="SUPFAM" id="SSF52540">
    <property type="entry name" value="P-loop containing nucleoside triphosphate hydrolases"/>
    <property type="match status" value="1"/>
</dbReference>
<evidence type="ECO:0000259" key="6">
    <source>
        <dbReference type="PROSITE" id="PS51194"/>
    </source>
</evidence>
<accession>A0A699ZXS6</accession>